<protein>
    <submittedName>
        <fullName evidence="4">Putative transcriptional regulator, TetR family protein</fullName>
    </submittedName>
</protein>
<name>A0A8J3ZR30_9ACTN</name>
<evidence type="ECO:0000256" key="1">
    <source>
        <dbReference type="ARBA" id="ARBA00023125"/>
    </source>
</evidence>
<dbReference type="Proteomes" id="UP000635606">
    <property type="component" value="Unassembled WGS sequence"/>
</dbReference>
<dbReference type="AlphaFoldDB" id="A0A8J3ZR30"/>
<evidence type="ECO:0000313" key="5">
    <source>
        <dbReference type="Proteomes" id="UP000635606"/>
    </source>
</evidence>
<dbReference type="InterPro" id="IPR009057">
    <property type="entry name" value="Homeodomain-like_sf"/>
</dbReference>
<accession>A0A8J3ZR30</accession>
<dbReference type="RefSeq" id="WP_203928869.1">
    <property type="nucleotide sequence ID" value="NZ_BOPH01000053.1"/>
</dbReference>
<comment type="caution">
    <text evidence="4">The sequence shown here is derived from an EMBL/GenBank/DDBJ whole genome shotgun (WGS) entry which is preliminary data.</text>
</comment>
<gene>
    <name evidence="4" type="ORF">Voc01_038460</name>
</gene>
<feature type="DNA-binding region" description="H-T-H motif" evidence="2">
    <location>
        <begin position="29"/>
        <end position="48"/>
    </location>
</feature>
<dbReference type="GO" id="GO:0003677">
    <property type="term" value="F:DNA binding"/>
    <property type="evidence" value="ECO:0007669"/>
    <property type="project" value="UniProtKB-UniRule"/>
</dbReference>
<dbReference type="Pfam" id="PF00440">
    <property type="entry name" value="TetR_N"/>
    <property type="match status" value="1"/>
</dbReference>
<proteinExistence type="predicted"/>
<dbReference type="SUPFAM" id="SSF46689">
    <property type="entry name" value="Homeodomain-like"/>
    <property type="match status" value="1"/>
</dbReference>
<dbReference type="EMBL" id="BOPH01000053">
    <property type="protein sequence ID" value="GIJ68929.1"/>
    <property type="molecule type" value="Genomic_DNA"/>
</dbReference>
<evidence type="ECO:0000313" key="4">
    <source>
        <dbReference type="EMBL" id="GIJ68929.1"/>
    </source>
</evidence>
<organism evidence="4 5">
    <name type="scientific">Virgisporangium ochraceum</name>
    <dbReference type="NCBI Taxonomy" id="65505"/>
    <lineage>
        <taxon>Bacteria</taxon>
        <taxon>Bacillati</taxon>
        <taxon>Actinomycetota</taxon>
        <taxon>Actinomycetes</taxon>
        <taxon>Micromonosporales</taxon>
        <taxon>Micromonosporaceae</taxon>
        <taxon>Virgisporangium</taxon>
    </lineage>
</organism>
<keyword evidence="5" id="KW-1185">Reference proteome</keyword>
<evidence type="ECO:0000256" key="2">
    <source>
        <dbReference type="PROSITE-ProRule" id="PRU00335"/>
    </source>
</evidence>
<feature type="domain" description="HTH tetR-type" evidence="3">
    <location>
        <begin position="6"/>
        <end position="66"/>
    </location>
</feature>
<dbReference type="InterPro" id="IPR001647">
    <property type="entry name" value="HTH_TetR"/>
</dbReference>
<keyword evidence="1 2" id="KW-0238">DNA-binding</keyword>
<dbReference type="PROSITE" id="PS50977">
    <property type="entry name" value="HTH_TETR_2"/>
    <property type="match status" value="1"/>
</dbReference>
<evidence type="ECO:0000259" key="3">
    <source>
        <dbReference type="PROSITE" id="PS50977"/>
    </source>
</evidence>
<reference evidence="4" key="1">
    <citation type="submission" date="2021-01" db="EMBL/GenBank/DDBJ databases">
        <title>Whole genome shotgun sequence of Virgisporangium ochraceum NBRC 16418.</title>
        <authorList>
            <person name="Komaki H."/>
            <person name="Tamura T."/>
        </authorList>
    </citation>
    <scope>NUCLEOTIDE SEQUENCE</scope>
    <source>
        <strain evidence="4">NBRC 16418</strain>
    </source>
</reference>
<sequence>MPQPTKHSADVMLDAVRALVLEGGPAAASARAVCLSTGASSGSVYHRFPRRDDLVAAAWLRAQDRFLDAYLIALDPPSATTGVAAAVTVLTWCRDSPDDARLLLRYALHDLLRGDVSPALAERAGANQRAVGAALRSLATATGLRPRDVALAVVDLPYAVARRALQGTGVPTAGDVRALRRAVTRLI</sequence>
<dbReference type="Gene3D" id="1.10.357.10">
    <property type="entry name" value="Tetracycline Repressor, domain 2"/>
    <property type="match status" value="1"/>
</dbReference>